<reference evidence="2 3" key="1">
    <citation type="submission" date="2022-08" db="EMBL/GenBank/DDBJ databases">
        <title>Aerococcaceae sp. nov isolated from spoiled eye mask.</title>
        <authorList>
            <person name="Zhou G."/>
            <person name="Xie X.-B."/>
            <person name="Shi Q.-S."/>
            <person name="Wang Y.-S."/>
            <person name="Wen X."/>
            <person name="Peng H."/>
            <person name="Yang X.-J."/>
            <person name="Tao H.-B."/>
            <person name="Huang X.-M."/>
        </authorList>
    </citation>
    <scope>NUCLEOTIDE SEQUENCE [LARGE SCALE GENOMIC DNA]</scope>
    <source>
        <strain evidence="3">DM20194951</strain>
    </source>
</reference>
<protein>
    <submittedName>
        <fullName evidence="2">Glycerophosphodiester phosphodiesterase</fullName>
    </submittedName>
</protein>
<accession>A0ABY5P4C5</accession>
<dbReference type="InterPro" id="IPR030395">
    <property type="entry name" value="GP_PDE_dom"/>
</dbReference>
<evidence type="ECO:0000259" key="1">
    <source>
        <dbReference type="PROSITE" id="PS51704"/>
    </source>
</evidence>
<dbReference type="Pfam" id="PF03009">
    <property type="entry name" value="GDPD"/>
    <property type="match status" value="1"/>
</dbReference>
<dbReference type="CDD" id="cd08561">
    <property type="entry name" value="GDPD_cytoplasmic_ScUgpQ2_like"/>
    <property type="match status" value="1"/>
</dbReference>
<gene>
    <name evidence="2" type="ORF">NRE15_11900</name>
</gene>
<keyword evidence="3" id="KW-1185">Reference proteome</keyword>
<evidence type="ECO:0000313" key="2">
    <source>
        <dbReference type="EMBL" id="UUX33593.1"/>
    </source>
</evidence>
<organism evidence="2 3">
    <name type="scientific">Fundicoccus culcitae</name>
    <dbReference type="NCBI Taxonomy" id="2969821"/>
    <lineage>
        <taxon>Bacteria</taxon>
        <taxon>Bacillati</taxon>
        <taxon>Bacillota</taxon>
        <taxon>Bacilli</taxon>
        <taxon>Lactobacillales</taxon>
        <taxon>Aerococcaceae</taxon>
        <taxon>Fundicoccus</taxon>
    </lineage>
</organism>
<dbReference type="RefSeq" id="WP_313793095.1">
    <property type="nucleotide sequence ID" value="NZ_CP102453.1"/>
</dbReference>
<dbReference type="PANTHER" id="PTHR46211:SF14">
    <property type="entry name" value="GLYCEROPHOSPHODIESTER PHOSPHODIESTERASE"/>
    <property type="match status" value="1"/>
</dbReference>
<sequence>MKKALKWTALIAPAWLLAYKWPSKGERMPFFENASGRPLNIAHRGGAALAPEETLEAFLKSYLAGADMFEYDVHISKDGYLIASHDPTVDRITDGTGFINDLDLSELKSFDAGANFFDEDGQRPFMGKKVTLATVEEIFQSFPNMKAVIELKDDNRPELYEPMIQEMWRLIQAYGMEDKVCIGSFDHKINRRFKEVSQGRVAIGAGSSEATAYLVKMLLRLNGLATTDADSFQLPVKQFGLDLTQNNIIEGSRRKGKDIYYWTVNDEATMLDLIAKGVDGIMTDNPVLLEKVLNKSEEIDYESSFGTP</sequence>
<proteinExistence type="predicted"/>
<evidence type="ECO:0000313" key="3">
    <source>
        <dbReference type="Proteomes" id="UP001315967"/>
    </source>
</evidence>
<feature type="domain" description="GP-PDE" evidence="1">
    <location>
        <begin position="38"/>
        <end position="293"/>
    </location>
</feature>
<dbReference type="SUPFAM" id="SSF51695">
    <property type="entry name" value="PLC-like phosphodiesterases"/>
    <property type="match status" value="1"/>
</dbReference>
<dbReference type="Proteomes" id="UP001315967">
    <property type="component" value="Chromosome"/>
</dbReference>
<dbReference type="InterPro" id="IPR017946">
    <property type="entry name" value="PLC-like_Pdiesterase_TIM-brl"/>
</dbReference>
<dbReference type="PROSITE" id="PS51704">
    <property type="entry name" value="GP_PDE"/>
    <property type="match status" value="1"/>
</dbReference>
<dbReference type="Gene3D" id="3.20.20.190">
    <property type="entry name" value="Phosphatidylinositol (PI) phosphodiesterase"/>
    <property type="match status" value="1"/>
</dbReference>
<dbReference type="PANTHER" id="PTHR46211">
    <property type="entry name" value="GLYCEROPHOSPHORYL DIESTER PHOSPHODIESTERASE"/>
    <property type="match status" value="1"/>
</dbReference>
<name>A0ABY5P4C5_9LACT</name>
<dbReference type="EMBL" id="CP102453">
    <property type="protein sequence ID" value="UUX33593.1"/>
    <property type="molecule type" value="Genomic_DNA"/>
</dbReference>